<name>A0A1A9WTF7_9MUSC</name>
<keyword evidence="1" id="KW-0732">Signal</keyword>
<proteinExistence type="predicted"/>
<accession>A0A1A9WTF7</accession>
<dbReference type="PROSITE" id="PS51257">
    <property type="entry name" value="PROKAR_LIPOPROTEIN"/>
    <property type="match status" value="1"/>
</dbReference>
<dbReference type="Proteomes" id="UP000091820">
    <property type="component" value="Unassembled WGS sequence"/>
</dbReference>
<organism evidence="2 3">
    <name type="scientific">Glossina brevipalpis</name>
    <dbReference type="NCBI Taxonomy" id="37001"/>
    <lineage>
        <taxon>Eukaryota</taxon>
        <taxon>Metazoa</taxon>
        <taxon>Ecdysozoa</taxon>
        <taxon>Arthropoda</taxon>
        <taxon>Hexapoda</taxon>
        <taxon>Insecta</taxon>
        <taxon>Pterygota</taxon>
        <taxon>Neoptera</taxon>
        <taxon>Endopterygota</taxon>
        <taxon>Diptera</taxon>
        <taxon>Brachycera</taxon>
        <taxon>Muscomorpha</taxon>
        <taxon>Hippoboscoidea</taxon>
        <taxon>Glossinidae</taxon>
        <taxon>Glossina</taxon>
    </lineage>
</organism>
<keyword evidence="3" id="KW-1185">Reference proteome</keyword>
<reference evidence="3" key="1">
    <citation type="submission" date="2014-03" db="EMBL/GenBank/DDBJ databases">
        <authorList>
            <person name="Aksoy S."/>
            <person name="Warren W."/>
            <person name="Wilson R.K."/>
        </authorList>
    </citation>
    <scope>NUCLEOTIDE SEQUENCE [LARGE SCALE GENOMIC DNA]</scope>
    <source>
        <strain evidence="3">IAEA</strain>
    </source>
</reference>
<sequence length="374" mass="43672">MKTSVRFNNAIFTCVIFIISCNAEPPNTKLIEHYLESYNGIRNTYWDEINRSTELYQEIDRQIQNLIELRYSVRRLIRSKTSQILANSLNGNDESQLNSVREIIETLVKKYEMPLSEDIVHDALEEVYNEVKPVKLMDRIWDAIQINNNKSFELAVRSQMTLFWLHQGKGAPDNDYINRVSSCLYQIKIHPFYVSLDEDLKSRMQKSFQLLPSAFKYLLFASKFCLMSVAYSEYMYTAMGTKTTSGSRRIWIWHEKRFIDDTGHIKPEVVIAPNQVLSNLKVTLKGIKYNVFYYRLVSNGNIVAGWESSDPPQNYEWDVKTVNDDTVVFSQNGYIMCVGDNHDSERRNVYGYKDNRHSSQTAVCQWKIGSCDRR</sequence>
<reference evidence="2" key="2">
    <citation type="submission" date="2020-05" db="UniProtKB">
        <authorList>
            <consortium name="EnsemblMetazoa"/>
        </authorList>
    </citation>
    <scope>IDENTIFICATION</scope>
    <source>
        <strain evidence="2">IAEA</strain>
    </source>
</reference>
<feature type="chain" id="PRO_5008400640" evidence="1">
    <location>
        <begin position="24"/>
        <end position="374"/>
    </location>
</feature>
<dbReference type="AlphaFoldDB" id="A0A1A9WTF7"/>
<evidence type="ECO:0000313" key="2">
    <source>
        <dbReference type="EnsemblMetazoa" id="GBRI031349-PA"/>
    </source>
</evidence>
<evidence type="ECO:0000256" key="1">
    <source>
        <dbReference type="SAM" id="SignalP"/>
    </source>
</evidence>
<dbReference type="VEuPathDB" id="VectorBase:GBRI031349"/>
<dbReference type="EnsemblMetazoa" id="GBRI031349-RA">
    <property type="protein sequence ID" value="GBRI031349-PA"/>
    <property type="gene ID" value="GBRI031349"/>
</dbReference>
<feature type="signal peptide" evidence="1">
    <location>
        <begin position="1"/>
        <end position="23"/>
    </location>
</feature>
<protein>
    <submittedName>
        <fullName evidence="2">Uncharacterized protein</fullName>
    </submittedName>
</protein>
<evidence type="ECO:0000313" key="3">
    <source>
        <dbReference type="Proteomes" id="UP000091820"/>
    </source>
</evidence>